<accession>A0ABR0EFS3</accession>
<dbReference type="EMBL" id="JAXOVC010000006">
    <property type="protein sequence ID" value="KAK4500345.1"/>
    <property type="molecule type" value="Genomic_DNA"/>
</dbReference>
<dbReference type="InterPro" id="IPR018531">
    <property type="entry name" value="DUF1993"/>
</dbReference>
<dbReference type="Pfam" id="PF09351">
    <property type="entry name" value="DUF1993"/>
    <property type="match status" value="1"/>
</dbReference>
<dbReference type="InterPro" id="IPR034660">
    <property type="entry name" value="DinB/YfiT-like"/>
</dbReference>
<dbReference type="Proteomes" id="UP001305779">
    <property type="component" value="Unassembled WGS sequence"/>
</dbReference>
<evidence type="ECO:0000313" key="2">
    <source>
        <dbReference type="Proteomes" id="UP001305779"/>
    </source>
</evidence>
<sequence length="190" mass="21363">MPLSLHETTVKTFIRQLKNLSACMRKAEQWCDDTGKSHTELLEARLAPDMYPLHYQIRAATINARNGVLLNNGQWSWVSTKAHASDERDFAGLQARIQWTVEWLGTVREEDIEGGEEVSFDVWIDGTVGQGRGVRVPTGQTLLMQTVFPQFWFHEAMAYAICRMKGVSLGKHDFMAGGSPMDHSPIEAQA</sequence>
<keyword evidence="2" id="KW-1185">Reference proteome</keyword>
<organism evidence="1 2">
    <name type="scientific">Zasmidium cellare</name>
    <name type="common">Wine cellar mold</name>
    <name type="synonym">Racodium cellare</name>
    <dbReference type="NCBI Taxonomy" id="395010"/>
    <lineage>
        <taxon>Eukaryota</taxon>
        <taxon>Fungi</taxon>
        <taxon>Dikarya</taxon>
        <taxon>Ascomycota</taxon>
        <taxon>Pezizomycotina</taxon>
        <taxon>Dothideomycetes</taxon>
        <taxon>Dothideomycetidae</taxon>
        <taxon>Mycosphaerellales</taxon>
        <taxon>Mycosphaerellaceae</taxon>
        <taxon>Zasmidium</taxon>
    </lineage>
</organism>
<dbReference type="PANTHER" id="PTHR36922">
    <property type="entry name" value="BLL2446 PROTEIN"/>
    <property type="match status" value="1"/>
</dbReference>
<dbReference type="Gene3D" id="1.20.120.450">
    <property type="entry name" value="dinb family like domain"/>
    <property type="match status" value="1"/>
</dbReference>
<dbReference type="SUPFAM" id="SSF109854">
    <property type="entry name" value="DinB/YfiT-like putative metalloenzymes"/>
    <property type="match status" value="1"/>
</dbReference>
<comment type="caution">
    <text evidence="1">The sequence shown here is derived from an EMBL/GenBank/DDBJ whole genome shotgun (WGS) entry which is preliminary data.</text>
</comment>
<dbReference type="PANTHER" id="PTHR36922:SF1">
    <property type="entry name" value="DUF1993 DOMAIN-CONTAINING PROTEIN"/>
    <property type="match status" value="1"/>
</dbReference>
<name>A0ABR0EFS3_ZASCE</name>
<gene>
    <name evidence="1" type="ORF">PRZ48_008534</name>
</gene>
<evidence type="ECO:0000313" key="1">
    <source>
        <dbReference type="EMBL" id="KAK4500345.1"/>
    </source>
</evidence>
<protein>
    <submittedName>
        <fullName evidence="1">Uncharacterized protein</fullName>
    </submittedName>
</protein>
<proteinExistence type="predicted"/>
<reference evidence="1 2" key="1">
    <citation type="journal article" date="2023" name="G3 (Bethesda)">
        <title>A chromosome-level genome assembly of Zasmidium syzygii isolated from banana leaves.</title>
        <authorList>
            <person name="van Westerhoven A.C."/>
            <person name="Mehrabi R."/>
            <person name="Talebi R."/>
            <person name="Steentjes M.B.F."/>
            <person name="Corcolon B."/>
            <person name="Chong P.A."/>
            <person name="Kema G.H.J."/>
            <person name="Seidl M.F."/>
        </authorList>
    </citation>
    <scope>NUCLEOTIDE SEQUENCE [LARGE SCALE GENOMIC DNA]</scope>
    <source>
        <strain evidence="1 2">P124</strain>
    </source>
</reference>